<evidence type="ECO:0000256" key="3">
    <source>
        <dbReference type="ARBA" id="ARBA00023157"/>
    </source>
</evidence>
<feature type="region of interest" description="Disordered" evidence="6">
    <location>
        <begin position="31"/>
        <end position="61"/>
    </location>
</feature>
<dbReference type="PROSITE" id="PS51910">
    <property type="entry name" value="GH18_2"/>
    <property type="match status" value="1"/>
</dbReference>
<dbReference type="CDD" id="cd00035">
    <property type="entry name" value="ChtBD1"/>
    <property type="match status" value="3"/>
</dbReference>
<keyword evidence="1" id="KW-0147">Chitin-binding</keyword>
<protein>
    <recommendedName>
        <fullName evidence="8">GH18 domain-containing protein</fullName>
    </recommendedName>
</protein>
<dbReference type="Pfam" id="PF24636">
    <property type="entry name" value="DUF7633"/>
    <property type="match status" value="1"/>
</dbReference>
<dbReference type="GO" id="GO:0008061">
    <property type="term" value="F:chitin binding"/>
    <property type="evidence" value="ECO:0007669"/>
    <property type="project" value="UniProtKB-KW"/>
</dbReference>
<evidence type="ECO:0000256" key="6">
    <source>
        <dbReference type="SAM" id="MobiDB-lite"/>
    </source>
</evidence>
<dbReference type="PANTHER" id="PTHR47849">
    <property type="entry name" value="CHITIN-BINDING LECTIN 1"/>
    <property type="match status" value="1"/>
</dbReference>
<keyword evidence="4 5" id="KW-0326">Glycosidase</keyword>
<dbReference type="InterPro" id="IPR001579">
    <property type="entry name" value="Glyco_hydro_18_chit_AS"/>
</dbReference>
<accession>A0A6U9ZMX1</accession>
<evidence type="ECO:0000256" key="5">
    <source>
        <dbReference type="RuleBase" id="RU000489"/>
    </source>
</evidence>
<evidence type="ECO:0000256" key="7">
    <source>
        <dbReference type="SAM" id="SignalP"/>
    </source>
</evidence>
<dbReference type="EMBL" id="HBIX01017202">
    <property type="protein sequence ID" value="CAE0719656.1"/>
    <property type="molecule type" value="Transcribed_RNA"/>
</dbReference>
<dbReference type="InterPro" id="IPR001002">
    <property type="entry name" value="Chitin-bd_1"/>
</dbReference>
<dbReference type="AlphaFoldDB" id="A0A6U9ZMX1"/>
<evidence type="ECO:0000313" key="10">
    <source>
        <dbReference type="EMBL" id="CAE0719657.1"/>
    </source>
</evidence>
<evidence type="ECO:0000256" key="1">
    <source>
        <dbReference type="ARBA" id="ARBA00022669"/>
    </source>
</evidence>
<dbReference type="SMART" id="SM00270">
    <property type="entry name" value="ChtBD1"/>
    <property type="match status" value="3"/>
</dbReference>
<evidence type="ECO:0000256" key="4">
    <source>
        <dbReference type="ARBA" id="ARBA00023295"/>
    </source>
</evidence>
<feature type="chain" id="PRO_5035586197" description="GH18 domain-containing protein" evidence="7">
    <location>
        <begin position="24"/>
        <end position="717"/>
    </location>
</feature>
<dbReference type="InterPro" id="IPR001223">
    <property type="entry name" value="Glyco_hydro18_cat"/>
</dbReference>
<dbReference type="PROSITE" id="PS01095">
    <property type="entry name" value="GH18_1"/>
    <property type="match status" value="1"/>
</dbReference>
<evidence type="ECO:0000259" key="8">
    <source>
        <dbReference type="PROSITE" id="PS51910"/>
    </source>
</evidence>
<dbReference type="Gene3D" id="3.20.20.80">
    <property type="entry name" value="Glycosidases"/>
    <property type="match status" value="1"/>
</dbReference>
<feature type="compositionally biased region" description="Low complexity" evidence="6">
    <location>
        <begin position="42"/>
        <end position="61"/>
    </location>
</feature>
<dbReference type="Gene3D" id="3.30.60.10">
    <property type="entry name" value="Endochitinase-like"/>
    <property type="match status" value="3"/>
</dbReference>
<keyword evidence="7" id="KW-0732">Signal</keyword>
<dbReference type="PANTHER" id="PTHR47849:SF8">
    <property type="entry name" value="LECTIN"/>
    <property type="match status" value="1"/>
</dbReference>
<name>A0A6U9ZMX1_9STRA</name>
<dbReference type="PROSITE" id="PS00026">
    <property type="entry name" value="CHIT_BIND_I_1"/>
    <property type="match status" value="3"/>
</dbReference>
<feature type="domain" description="GH18" evidence="8">
    <location>
        <begin position="65"/>
        <end position="354"/>
    </location>
</feature>
<evidence type="ECO:0000256" key="2">
    <source>
        <dbReference type="ARBA" id="ARBA00022801"/>
    </source>
</evidence>
<keyword evidence="2 5" id="KW-0378">Hydrolase</keyword>
<gene>
    <name evidence="9" type="ORF">PAUS00366_LOCUS12410</name>
    <name evidence="10" type="ORF">PAUS00366_LOCUS12411</name>
</gene>
<reference evidence="10" key="1">
    <citation type="submission" date="2021-01" db="EMBL/GenBank/DDBJ databases">
        <authorList>
            <person name="Corre E."/>
            <person name="Pelletier E."/>
            <person name="Niang G."/>
            <person name="Scheremetjew M."/>
            <person name="Finn R."/>
            <person name="Kale V."/>
            <person name="Holt S."/>
            <person name="Cochrane G."/>
            <person name="Meng A."/>
            <person name="Brown T."/>
            <person name="Cohen L."/>
        </authorList>
    </citation>
    <scope>NUCLEOTIDE SEQUENCE</scope>
    <source>
        <strain evidence="10">10249 10 AB</strain>
    </source>
</reference>
<feature type="signal peptide" evidence="7">
    <location>
        <begin position="1"/>
        <end position="23"/>
    </location>
</feature>
<dbReference type="Pfam" id="PF00704">
    <property type="entry name" value="Glyco_hydro_18"/>
    <property type="match status" value="1"/>
</dbReference>
<dbReference type="SUPFAM" id="SSF51445">
    <property type="entry name" value="(Trans)glycosidases"/>
    <property type="match status" value="1"/>
</dbReference>
<dbReference type="InterPro" id="IPR017853">
    <property type="entry name" value="GH"/>
</dbReference>
<organism evidence="10">
    <name type="scientific">Pseudo-nitzschia australis</name>
    <dbReference type="NCBI Taxonomy" id="44445"/>
    <lineage>
        <taxon>Eukaryota</taxon>
        <taxon>Sar</taxon>
        <taxon>Stramenopiles</taxon>
        <taxon>Ochrophyta</taxon>
        <taxon>Bacillariophyta</taxon>
        <taxon>Bacillariophyceae</taxon>
        <taxon>Bacillariophycidae</taxon>
        <taxon>Bacillariales</taxon>
        <taxon>Bacillariaceae</taxon>
        <taxon>Pseudo-nitzschia</taxon>
    </lineage>
</organism>
<dbReference type="GO" id="GO:0004553">
    <property type="term" value="F:hydrolase activity, hydrolyzing O-glycosyl compounds"/>
    <property type="evidence" value="ECO:0007669"/>
    <property type="project" value="InterPro"/>
</dbReference>
<sequence>MVTKSSLLVAIAFVALSFDFSFSENVRASRNSSVRRGKGKSKQQQQQQQSSSLSSRRTSTDNSNSRLIAYLGNWQACPSDAQLEQYTHIVVAFAVSYTWSPGKNNCSPTCEIATPLVCNNQARPDLIARWKDMGKKVILSFGGAGMGGSWSSSADDCWDYCFGRETQVVDRLVGIVAEMGFDGVDIDYEYYLDDNQNGSGFQYGAESQAFLKDVTVGLRNGMAPGAELTHAPMDPDLQPGRTYFNVLKEVSYALDFLMPQYYNGNVRSSTNFDGALSHFTALTDGLFGGDPSKIVFGFCIKDCAGYNLDGPASALVMANLAQNYPCNGGAFFWVANDDTNAAWSTPVRNQLLADSDQCDVAPNPNPIAVPTPTSVPVPTSPSPTVKPAPTSPTGVVCGGGTIGDGVCGDASLCCSQYGHCGTGAAYCGDKPPSSPRPTSPPTVAPAPTSPTGVLCGGGTIGDGVCGDSSLCCSQYGYCGTGAAWCNAHPTPKPTSPPTAKPAPNSQTGVFCGGGTIGDGVCRDSSLCCSQYGYCGTGAAWCNAHPSVSPTGFPAASPIAVVSAGTTISGTGFPLLACPLDLDILQTGVTPFPKDAFQIKSQDTETVTVALHQTFTPPGSTIDSMYYQYNHDNFNQECYEKNNMVTGNSMEITIKCSYKNQVATLEVWIADALANNVLSEGDNAVVPKCCHPTNPGTTPVSKYVLKIKCVTACGETQA</sequence>
<dbReference type="GO" id="GO:0005975">
    <property type="term" value="P:carbohydrate metabolic process"/>
    <property type="evidence" value="ECO:0007669"/>
    <property type="project" value="InterPro"/>
</dbReference>
<dbReference type="InterPro" id="IPR018371">
    <property type="entry name" value="Chitin-binding_1_CS"/>
</dbReference>
<dbReference type="SUPFAM" id="SSF57016">
    <property type="entry name" value="Plant lectins/antimicrobial peptides"/>
    <property type="match status" value="3"/>
</dbReference>
<dbReference type="InterPro" id="IPR056050">
    <property type="entry name" value="DUF7633"/>
</dbReference>
<evidence type="ECO:0000313" key="9">
    <source>
        <dbReference type="EMBL" id="CAE0719656.1"/>
    </source>
</evidence>
<dbReference type="InterPro" id="IPR036861">
    <property type="entry name" value="Endochitinase-like_sf"/>
</dbReference>
<proteinExistence type="predicted"/>
<keyword evidence="3" id="KW-1015">Disulfide bond</keyword>
<feature type="region of interest" description="Disordered" evidence="6">
    <location>
        <begin position="368"/>
        <end position="390"/>
    </location>
</feature>
<dbReference type="EMBL" id="HBIX01017203">
    <property type="protein sequence ID" value="CAE0719657.1"/>
    <property type="molecule type" value="Transcribed_RNA"/>
</dbReference>